<proteinExistence type="predicted"/>
<keyword evidence="2" id="KW-1185">Reference proteome</keyword>
<protein>
    <recommendedName>
        <fullName evidence="3">STAS/SEC14 domain-containing protein</fullName>
    </recommendedName>
</protein>
<accession>A0ABW5K0G9</accession>
<comment type="caution">
    <text evidence="1">The sequence shown here is derived from an EMBL/GenBank/DDBJ whole genome shotgun (WGS) entry which is preliminary data.</text>
</comment>
<dbReference type="InterPro" id="IPR036513">
    <property type="entry name" value="STAS_dom_sf"/>
</dbReference>
<organism evidence="1 2">
    <name type="scientific">Lacinutrix gracilariae</name>
    <dbReference type="NCBI Taxonomy" id="1747198"/>
    <lineage>
        <taxon>Bacteria</taxon>
        <taxon>Pseudomonadati</taxon>
        <taxon>Bacteroidota</taxon>
        <taxon>Flavobacteriia</taxon>
        <taxon>Flavobacteriales</taxon>
        <taxon>Flavobacteriaceae</taxon>
        <taxon>Lacinutrix</taxon>
    </lineage>
</organism>
<dbReference type="EMBL" id="JBHULM010000007">
    <property type="protein sequence ID" value="MFD2541296.1"/>
    <property type="molecule type" value="Genomic_DNA"/>
</dbReference>
<evidence type="ECO:0000313" key="1">
    <source>
        <dbReference type="EMBL" id="MFD2541296.1"/>
    </source>
</evidence>
<dbReference type="Proteomes" id="UP001597467">
    <property type="component" value="Unassembled WGS sequence"/>
</dbReference>
<evidence type="ECO:0000313" key="2">
    <source>
        <dbReference type="Proteomes" id="UP001597467"/>
    </source>
</evidence>
<gene>
    <name evidence="1" type="ORF">ACFSSB_03115</name>
</gene>
<reference evidence="2" key="1">
    <citation type="journal article" date="2019" name="Int. J. Syst. Evol. Microbiol.">
        <title>The Global Catalogue of Microorganisms (GCM) 10K type strain sequencing project: providing services to taxonomists for standard genome sequencing and annotation.</title>
        <authorList>
            <consortium name="The Broad Institute Genomics Platform"/>
            <consortium name="The Broad Institute Genome Sequencing Center for Infectious Disease"/>
            <person name="Wu L."/>
            <person name="Ma J."/>
        </authorList>
    </citation>
    <scope>NUCLEOTIDE SEQUENCE [LARGE SCALE GENOMIC DNA]</scope>
    <source>
        <strain evidence="2">KCTC 42808</strain>
    </source>
</reference>
<dbReference type="RefSeq" id="WP_379900853.1">
    <property type="nucleotide sequence ID" value="NZ_JBHULM010000007.1"/>
</dbReference>
<dbReference type="SUPFAM" id="SSF52091">
    <property type="entry name" value="SpoIIaa-like"/>
    <property type="match status" value="1"/>
</dbReference>
<sequence>MPKIAHIDIGVGYVSIHENHLIMHINPDVTLTVKDNEILLNLVETFYKDKNFVYISNRENSYAIDPIVYFEVQKIKNLIGLAIVSKNEITKFNASVEKHFFNKPFETFSNLEDAITWANKLYLTQSKS</sequence>
<evidence type="ECO:0008006" key="3">
    <source>
        <dbReference type="Google" id="ProtNLM"/>
    </source>
</evidence>
<name>A0ABW5K0G9_9FLAO</name>